<comment type="catalytic activity">
    <reaction evidence="13 14">
        <text>a very-long-chain (3R)-3-hydroxyacyl-CoA = a very-long-chain (2E)-enoyl-CoA + H2O</text>
        <dbReference type="Rhea" id="RHEA:45812"/>
        <dbReference type="ChEBI" id="CHEBI:15377"/>
        <dbReference type="ChEBI" id="CHEBI:83728"/>
        <dbReference type="ChEBI" id="CHEBI:85440"/>
        <dbReference type="EC" id="4.2.1.134"/>
    </reaction>
</comment>
<evidence type="ECO:0000256" key="3">
    <source>
        <dbReference type="ARBA" id="ARBA00007811"/>
    </source>
</evidence>
<evidence type="ECO:0000256" key="9">
    <source>
        <dbReference type="ARBA" id="ARBA00023098"/>
    </source>
</evidence>
<dbReference type="GO" id="GO:0030148">
    <property type="term" value="P:sphingolipid biosynthetic process"/>
    <property type="evidence" value="ECO:0007669"/>
    <property type="project" value="TreeGrafter"/>
</dbReference>
<comment type="pathway">
    <text evidence="2 14">Lipid metabolism; fatty acid biosynthesis.</text>
</comment>
<dbReference type="PANTHER" id="PTHR11035">
    <property type="entry name" value="VERY-LONG-CHAIN (3R)-3-HYDROXYACYL-COA DEHYDRATASE"/>
    <property type="match status" value="1"/>
</dbReference>
<feature type="transmembrane region" description="Helical" evidence="14">
    <location>
        <begin position="146"/>
        <end position="168"/>
    </location>
</feature>
<dbReference type="PANTHER" id="PTHR11035:SF3">
    <property type="entry name" value="VERY-LONG-CHAIN (3R)-3-HYDROXYACYL-COA DEHYDRATASE"/>
    <property type="match status" value="1"/>
</dbReference>
<name>A0A8H6YMY0_9AGAR</name>
<keyword evidence="14" id="KW-0256">Endoplasmic reticulum</keyword>
<evidence type="ECO:0000256" key="10">
    <source>
        <dbReference type="ARBA" id="ARBA00023136"/>
    </source>
</evidence>
<keyword evidence="6 14" id="KW-0812">Transmembrane</keyword>
<keyword evidence="5 14" id="KW-0444">Lipid biosynthesis</keyword>
<dbReference type="GO" id="GO:0005789">
    <property type="term" value="C:endoplasmic reticulum membrane"/>
    <property type="evidence" value="ECO:0007669"/>
    <property type="project" value="UniProtKB-SubCell"/>
</dbReference>
<evidence type="ECO:0000256" key="7">
    <source>
        <dbReference type="ARBA" id="ARBA00022832"/>
    </source>
</evidence>
<evidence type="ECO:0000313" key="15">
    <source>
        <dbReference type="EMBL" id="KAF7361949.1"/>
    </source>
</evidence>
<dbReference type="GO" id="GO:0030497">
    <property type="term" value="P:fatty acid elongation"/>
    <property type="evidence" value="ECO:0007669"/>
    <property type="project" value="TreeGrafter"/>
</dbReference>
<comment type="caution">
    <text evidence="15">The sequence shown here is derived from an EMBL/GenBank/DDBJ whole genome shotgun (WGS) entry which is preliminary data.</text>
</comment>
<dbReference type="Proteomes" id="UP000620124">
    <property type="component" value="Unassembled WGS sequence"/>
</dbReference>
<evidence type="ECO:0000256" key="13">
    <source>
        <dbReference type="ARBA" id="ARBA00036671"/>
    </source>
</evidence>
<protein>
    <recommendedName>
        <fullName evidence="4 14">Very-long-chain (3R)-3-hydroxyacyl-CoA dehydratase</fullName>
        <ecNumber evidence="4 14">4.2.1.134</ecNumber>
    </recommendedName>
</protein>
<dbReference type="GO" id="GO:0042761">
    <property type="term" value="P:very long-chain fatty acid biosynthetic process"/>
    <property type="evidence" value="ECO:0007669"/>
    <property type="project" value="TreeGrafter"/>
</dbReference>
<accession>A0A8H6YMY0</accession>
<evidence type="ECO:0000313" key="16">
    <source>
        <dbReference type="Proteomes" id="UP000620124"/>
    </source>
</evidence>
<dbReference type="UniPathway" id="UPA00094"/>
<feature type="transmembrane region" description="Helical" evidence="14">
    <location>
        <begin position="280"/>
        <end position="297"/>
    </location>
</feature>
<comment type="function">
    <text evidence="14">Catalyzes the third of the four reactions of the long-chain fatty acids elongation cycle. This endoplasmic reticulum-bound enzymatic process, allows the addition of two carbons to the chain of long- and very long-chain fatty acids/VLCFAs per cycle. This enzyme catalyzes the dehydration of the 3-hydroxyacyl-CoA intermediate into trans-2,3-enoyl-CoA, within each cycle of fatty acid elongation. Thereby, it participates to the production of VLCFAs of different chain lengths that are involved in multiple biological processes as precursors of membrane lipids and lipid mediators.</text>
</comment>
<dbReference type="InterPro" id="IPR007482">
    <property type="entry name" value="Tyr_Pase-like_PTPLA"/>
</dbReference>
<evidence type="ECO:0000256" key="2">
    <source>
        <dbReference type="ARBA" id="ARBA00005194"/>
    </source>
</evidence>
<evidence type="ECO:0000256" key="8">
    <source>
        <dbReference type="ARBA" id="ARBA00022989"/>
    </source>
</evidence>
<dbReference type="EC" id="4.2.1.134" evidence="4 14"/>
<evidence type="ECO:0000256" key="5">
    <source>
        <dbReference type="ARBA" id="ARBA00022516"/>
    </source>
</evidence>
<evidence type="ECO:0000256" key="4">
    <source>
        <dbReference type="ARBA" id="ARBA00013122"/>
    </source>
</evidence>
<keyword evidence="11 14" id="KW-0275">Fatty acid biosynthesis</keyword>
<comment type="subcellular location">
    <subcellularLocation>
        <location evidence="14">Endoplasmic reticulum membrane</location>
        <topology evidence="14">Multi-pass membrane protein</topology>
    </subcellularLocation>
    <subcellularLocation>
        <location evidence="1">Membrane</location>
        <topology evidence="1">Multi-pass membrane protein</topology>
    </subcellularLocation>
</comment>
<proteinExistence type="inferred from homology"/>
<evidence type="ECO:0000256" key="6">
    <source>
        <dbReference type="ARBA" id="ARBA00022692"/>
    </source>
</evidence>
<sequence length="317" mass="35157">MIARDLLQLVCFQFDFSSAKMANKKAGNASVASAASTANTAPPVPPKSAKTRNPAFVKYYLLAYNVLSTLGWAYILAITVVHLFNLDGRSSKPAAVVTAPSTFTRLMGSIPFFKSQTPGVAVTIESRLPAFIQPVYRRSMSTYARVGGTVAIVQTCALLEVAHTLLGWVRSPLQTTAMQVASRLWIVWGIAAQFQVARTSPLYTSCVLAWSITEIVRYSFYASSLLGYEPPLLLYLRYTMFYVLYPVGASSEAFLAYATLPFPSGIPTLKSFMGWSAPEYARFALFLVWWPSLYQLYTHMIVQRRRIYGSKPKAKTN</sequence>
<evidence type="ECO:0000256" key="1">
    <source>
        <dbReference type="ARBA" id="ARBA00004141"/>
    </source>
</evidence>
<organism evidence="15 16">
    <name type="scientific">Mycena venus</name>
    <dbReference type="NCBI Taxonomy" id="2733690"/>
    <lineage>
        <taxon>Eukaryota</taxon>
        <taxon>Fungi</taxon>
        <taxon>Dikarya</taxon>
        <taxon>Basidiomycota</taxon>
        <taxon>Agaricomycotina</taxon>
        <taxon>Agaricomycetes</taxon>
        <taxon>Agaricomycetidae</taxon>
        <taxon>Agaricales</taxon>
        <taxon>Marasmiineae</taxon>
        <taxon>Mycenaceae</taxon>
        <taxon>Mycena</taxon>
    </lineage>
</organism>
<keyword evidence="7 14" id="KW-0276">Fatty acid metabolism</keyword>
<comment type="similarity">
    <text evidence="3 14">Belongs to the very long-chain fatty acids dehydratase HACD family.</text>
</comment>
<feature type="transmembrane region" description="Helical" evidence="14">
    <location>
        <begin position="59"/>
        <end position="84"/>
    </location>
</feature>
<dbReference type="OrthoDB" id="46988at2759"/>
<dbReference type="Pfam" id="PF04387">
    <property type="entry name" value="PTPLA"/>
    <property type="match status" value="1"/>
</dbReference>
<keyword evidence="9 14" id="KW-0443">Lipid metabolism</keyword>
<dbReference type="GO" id="GO:0102158">
    <property type="term" value="F:very-long-chain (3R)-3-hydroxyacyl-CoA dehydratase activity"/>
    <property type="evidence" value="ECO:0007669"/>
    <property type="project" value="UniProtKB-EC"/>
</dbReference>
<evidence type="ECO:0000256" key="12">
    <source>
        <dbReference type="ARBA" id="ARBA00023239"/>
    </source>
</evidence>
<dbReference type="EMBL" id="JACAZI010000004">
    <property type="protein sequence ID" value="KAF7361949.1"/>
    <property type="molecule type" value="Genomic_DNA"/>
</dbReference>
<reference evidence="15" key="1">
    <citation type="submission" date="2020-05" db="EMBL/GenBank/DDBJ databases">
        <title>Mycena genomes resolve the evolution of fungal bioluminescence.</title>
        <authorList>
            <person name="Tsai I.J."/>
        </authorList>
    </citation>
    <scope>NUCLEOTIDE SEQUENCE</scope>
    <source>
        <strain evidence="15">CCC161011</strain>
    </source>
</reference>
<gene>
    <name evidence="15" type="ORF">MVEN_00539900</name>
</gene>
<keyword evidence="10 14" id="KW-0472">Membrane</keyword>
<keyword evidence="12 14" id="KW-0456">Lyase</keyword>
<comment type="caution">
    <text evidence="14">Lacks conserved residue(s) required for the propagation of feature annotation.</text>
</comment>
<keyword evidence="8 14" id="KW-1133">Transmembrane helix</keyword>
<keyword evidence="16" id="KW-1185">Reference proteome</keyword>
<dbReference type="AlphaFoldDB" id="A0A8H6YMY0"/>
<feature type="transmembrane region" description="Helical" evidence="14">
    <location>
        <begin position="241"/>
        <end position="260"/>
    </location>
</feature>
<evidence type="ECO:0000256" key="14">
    <source>
        <dbReference type="RuleBase" id="RU363109"/>
    </source>
</evidence>
<evidence type="ECO:0000256" key="11">
    <source>
        <dbReference type="ARBA" id="ARBA00023160"/>
    </source>
</evidence>